<dbReference type="HOGENOM" id="CLU_010194_2_10_4"/>
<dbReference type="InterPro" id="IPR020904">
    <property type="entry name" value="Sc_DH/Rdtase_CS"/>
</dbReference>
<evidence type="ECO:0000256" key="1">
    <source>
        <dbReference type="ARBA" id="ARBA00006484"/>
    </source>
</evidence>
<dbReference type="SUPFAM" id="SSF51735">
    <property type="entry name" value="NAD(P)-binding Rossmann-fold domains"/>
    <property type="match status" value="1"/>
</dbReference>
<reference evidence="5 6" key="2">
    <citation type="journal article" date="2011" name="PLoS ONE">
        <title>The Cyst-Dividing Bacterium Ramlibacter tataouinensis TTB310 Genome Reveals a Well-Stocked Toolbox for Adaptation to a Desert Environment.</title>
        <authorList>
            <person name="De Luca G."/>
            <person name="Barakat M."/>
            <person name="Ortet P."/>
            <person name="Fochesato S."/>
            <person name="Jourlin-Castelli C."/>
            <person name="Ansaldi M."/>
            <person name="Py B."/>
            <person name="Fichant G."/>
            <person name="Coutinho P.M."/>
            <person name="Voulhoux R."/>
            <person name="Bastien O."/>
            <person name="Marechal E."/>
            <person name="Henrissat B."/>
            <person name="Quentin Y."/>
            <person name="Noirot P."/>
            <person name="Filloux A."/>
            <person name="Mejean V."/>
            <person name="Dubow M.S."/>
            <person name="Barras F."/>
            <person name="Barbe V."/>
            <person name="Weissenbach J."/>
            <person name="Mihalcescu I."/>
            <person name="Vermeglio A."/>
            <person name="Achouak W."/>
            <person name="Heulin T."/>
        </authorList>
    </citation>
    <scope>NUCLEOTIDE SEQUENCE [LARGE SCALE GENOMIC DNA]</scope>
    <source>
        <strain evidence="6">ATCC BAA-407 / DSM 14655 / LMG 21543 / TTB310</strain>
    </source>
</reference>
<sequence>MVTGPVLPDATAYPLAGRVAVITGASSGIGMAAAEKLAAARVKLVLHGRRAARLAATAQKFPDVVWLEGDLVDGDAASRLLEMALKHFGTVNYAINNAGINHTGTIDQIDLDLLCQMVRINVEAAYRFTYTFLKHFQQENSGHLIHTTSVMGHKVRETAGGYAGTKHAIEALCEALRIELARSGVRVSCIAPGLVRTELHRDLDVHPSVSRNISRPLSAADVADAIYWVMCQPAHINIPQLVVLPQDHAI</sequence>
<dbReference type="PRINTS" id="PR00081">
    <property type="entry name" value="GDHRDH"/>
</dbReference>
<gene>
    <name evidence="5" type="ordered locus">Rta_31380</name>
</gene>
<dbReference type="Gene3D" id="3.40.50.720">
    <property type="entry name" value="NAD(P)-binding Rossmann-like Domain"/>
    <property type="match status" value="1"/>
</dbReference>
<dbReference type="PROSITE" id="PS00061">
    <property type="entry name" value="ADH_SHORT"/>
    <property type="match status" value="1"/>
</dbReference>
<proteinExistence type="inferred from homology"/>
<evidence type="ECO:0000256" key="4">
    <source>
        <dbReference type="RuleBase" id="RU000363"/>
    </source>
</evidence>
<dbReference type="CDD" id="cd05233">
    <property type="entry name" value="SDR_c"/>
    <property type="match status" value="1"/>
</dbReference>
<name>F5XXB3_RAMTT</name>
<dbReference type="Proteomes" id="UP000008385">
    <property type="component" value="Chromosome"/>
</dbReference>
<keyword evidence="2" id="KW-0521">NADP</keyword>
<dbReference type="PANTHER" id="PTHR43391">
    <property type="entry name" value="RETINOL DEHYDROGENASE-RELATED"/>
    <property type="match status" value="1"/>
</dbReference>
<keyword evidence="6" id="KW-1185">Reference proteome</keyword>
<dbReference type="GO" id="GO:0005829">
    <property type="term" value="C:cytosol"/>
    <property type="evidence" value="ECO:0007669"/>
    <property type="project" value="TreeGrafter"/>
</dbReference>
<evidence type="ECO:0000256" key="2">
    <source>
        <dbReference type="ARBA" id="ARBA00022857"/>
    </source>
</evidence>
<dbReference type="PANTHER" id="PTHR43391:SF14">
    <property type="entry name" value="DEHYDROGENASE_REDUCTASE SDR FAMILY PROTEIN 7-LIKE"/>
    <property type="match status" value="1"/>
</dbReference>
<dbReference type="GO" id="GO:0016491">
    <property type="term" value="F:oxidoreductase activity"/>
    <property type="evidence" value="ECO:0007669"/>
    <property type="project" value="UniProtKB-KW"/>
</dbReference>
<dbReference type="EMBL" id="CP000245">
    <property type="protein sequence ID" value="AEG94248.1"/>
    <property type="molecule type" value="Genomic_DNA"/>
</dbReference>
<dbReference type="eggNOG" id="COG4221">
    <property type="taxonomic scope" value="Bacteria"/>
</dbReference>
<dbReference type="KEGG" id="rta:Rta_31380"/>
<protein>
    <recommendedName>
        <fullName evidence="7">Oxidoreductase</fullName>
    </recommendedName>
</protein>
<dbReference type="STRING" id="365046.Rta_31380"/>
<dbReference type="InterPro" id="IPR036291">
    <property type="entry name" value="NAD(P)-bd_dom_sf"/>
</dbReference>
<reference evidence="6" key="1">
    <citation type="submission" date="2006-01" db="EMBL/GenBank/DDBJ databases">
        <title>Genome of the cyst-dividing bacterium Ramlibacter tataouinensis.</title>
        <authorList>
            <person name="Barakat M."/>
            <person name="Ortet P."/>
            <person name="De Luca G."/>
            <person name="Jourlin-Castelli C."/>
            <person name="Ansaldi M."/>
            <person name="Py B."/>
            <person name="Fichant G."/>
            <person name="Coutinho P."/>
            <person name="Voulhoux R."/>
            <person name="Bastien O."/>
            <person name="Roy S."/>
            <person name="Marechal E."/>
            <person name="Henrissat B."/>
            <person name="Quentin Y."/>
            <person name="Noirot P."/>
            <person name="Filloux A."/>
            <person name="Mejean V."/>
            <person name="DuBow M."/>
            <person name="Barras F."/>
            <person name="Heulin T."/>
        </authorList>
    </citation>
    <scope>NUCLEOTIDE SEQUENCE [LARGE SCALE GENOMIC DNA]</scope>
    <source>
        <strain evidence="6">ATCC BAA-407 / DSM 14655 / LMG 21543 / TTB310</strain>
    </source>
</reference>
<dbReference type="Pfam" id="PF00106">
    <property type="entry name" value="adh_short"/>
    <property type="match status" value="1"/>
</dbReference>
<dbReference type="OrthoDB" id="9789083at2"/>
<comment type="similarity">
    <text evidence="1 4">Belongs to the short-chain dehydrogenases/reductases (SDR) family.</text>
</comment>
<dbReference type="AlphaFoldDB" id="F5XXB3"/>
<evidence type="ECO:0000256" key="3">
    <source>
        <dbReference type="ARBA" id="ARBA00023002"/>
    </source>
</evidence>
<accession>F5XXB3</accession>
<dbReference type="PRINTS" id="PR00080">
    <property type="entry name" value="SDRFAMILY"/>
</dbReference>
<keyword evidence="3" id="KW-0560">Oxidoreductase</keyword>
<evidence type="ECO:0000313" key="6">
    <source>
        <dbReference type="Proteomes" id="UP000008385"/>
    </source>
</evidence>
<evidence type="ECO:0000313" key="5">
    <source>
        <dbReference type="EMBL" id="AEG94248.1"/>
    </source>
</evidence>
<evidence type="ECO:0008006" key="7">
    <source>
        <dbReference type="Google" id="ProtNLM"/>
    </source>
</evidence>
<dbReference type="RefSeq" id="WP_013902479.1">
    <property type="nucleotide sequence ID" value="NC_015677.1"/>
</dbReference>
<dbReference type="InterPro" id="IPR002347">
    <property type="entry name" value="SDR_fam"/>
</dbReference>
<organism evidence="5 6">
    <name type="scientific">Ramlibacter tataouinensis (strain ATCC BAA-407 / DSM 14655 / LMG 21543 / TTB310)</name>
    <dbReference type="NCBI Taxonomy" id="365046"/>
    <lineage>
        <taxon>Bacteria</taxon>
        <taxon>Pseudomonadati</taxon>
        <taxon>Pseudomonadota</taxon>
        <taxon>Betaproteobacteria</taxon>
        <taxon>Burkholderiales</taxon>
        <taxon>Comamonadaceae</taxon>
        <taxon>Ramlibacter</taxon>
    </lineage>
</organism>